<dbReference type="AlphaFoldDB" id="A0AAD1VZX0"/>
<dbReference type="Proteomes" id="UP001295444">
    <property type="component" value="Chromosome 03"/>
</dbReference>
<accession>A0AAD1VZX0</accession>
<reference evidence="1" key="1">
    <citation type="submission" date="2022-03" db="EMBL/GenBank/DDBJ databases">
        <authorList>
            <person name="Alioto T."/>
            <person name="Alioto T."/>
            <person name="Gomez Garrido J."/>
        </authorList>
    </citation>
    <scope>NUCLEOTIDE SEQUENCE</scope>
</reference>
<proteinExistence type="predicted"/>
<organism evidence="1 2">
    <name type="scientific">Pelobates cultripes</name>
    <name type="common">Western spadefoot toad</name>
    <dbReference type="NCBI Taxonomy" id="61616"/>
    <lineage>
        <taxon>Eukaryota</taxon>
        <taxon>Metazoa</taxon>
        <taxon>Chordata</taxon>
        <taxon>Craniata</taxon>
        <taxon>Vertebrata</taxon>
        <taxon>Euteleostomi</taxon>
        <taxon>Amphibia</taxon>
        <taxon>Batrachia</taxon>
        <taxon>Anura</taxon>
        <taxon>Pelobatoidea</taxon>
        <taxon>Pelobatidae</taxon>
        <taxon>Pelobates</taxon>
    </lineage>
</organism>
<feature type="non-terminal residue" evidence="1">
    <location>
        <position position="1"/>
    </location>
</feature>
<dbReference type="EMBL" id="OW240914">
    <property type="protein sequence ID" value="CAH2275661.1"/>
    <property type="molecule type" value="Genomic_DNA"/>
</dbReference>
<sequence>ESSFGTYYLFQSFQSFSQSLLQRAAIRFLKPSMGHDTTYCGKLHPQRWLHQLLQRSKETHAEFSGCTLQRLRL</sequence>
<protein>
    <submittedName>
        <fullName evidence="1">Uncharacterized protein</fullName>
    </submittedName>
</protein>
<evidence type="ECO:0000313" key="2">
    <source>
        <dbReference type="Proteomes" id="UP001295444"/>
    </source>
</evidence>
<gene>
    <name evidence="1" type="ORF">PECUL_23A019027</name>
</gene>
<name>A0AAD1VZX0_PELCU</name>
<keyword evidence="2" id="KW-1185">Reference proteome</keyword>
<evidence type="ECO:0000313" key="1">
    <source>
        <dbReference type="EMBL" id="CAH2275661.1"/>
    </source>
</evidence>